<dbReference type="InterPro" id="IPR027256">
    <property type="entry name" value="P-typ_ATPase_IB"/>
</dbReference>
<dbReference type="EC" id="7.2.2.21" evidence="10"/>
<sequence length="609" mass="65057">MNDGREKEMKHVTKLGITIITGVLALLFEFILHQPNWAYGIILITGSVMALMMFWEMIQTLREGKYGVDILAITAIVATLAVGEYWASLMILIMLTGGDSLEDYAAGKANQELKSLLDNSPQKAHRLNGENLEDVSVEEINVGDELVVKPGELVPVDGLVKTGTSTVDESSLTGESKPIEKNPGDELMSGSVNGDGSLKMVAEKTVADSQYQTIVNLVKESAARPAHFVRLADRYAVPFTLVAYLIAGVAWFVSKSPTRFAEVLVVASPCPLILSAPIALVAGMGRSSRHGVVIKSGTMVEKLASAKTIAFDKTGTITQGQLSVDQVQPINAEITAAELVGLAASVEQESSHILARSIVAYARKQDVPLKNITDLAEVSGAGVKAFVDGAEIRVGKKNFVTQESQATEKIDKTTIHISRNGTYLGRITFTDTVRPEAKETMEKLHQLHLQRILMLTGDQESVAETIAAEVGITEVHGECLPQDKLTILKELPKENHPVIMVGDGVNDAPSLAAADVGIAMGAHGATAASETADVVILKDDLSKVSQAVEIAQDTMKIAKQSVLIGIFICVLLMLIASTGIIPALIGAMLQEVVDTVSILSALRARRIGK</sequence>
<evidence type="ECO:0000256" key="10">
    <source>
        <dbReference type="ARBA" id="ARBA00039103"/>
    </source>
</evidence>
<dbReference type="RefSeq" id="WP_002356542.1">
    <property type="nucleotide sequence ID" value="NZ_GL454487.1"/>
</dbReference>
<dbReference type="GO" id="GO:0016887">
    <property type="term" value="F:ATP hydrolysis activity"/>
    <property type="evidence" value="ECO:0007669"/>
    <property type="project" value="InterPro"/>
</dbReference>
<evidence type="ECO:0000256" key="1">
    <source>
        <dbReference type="ARBA" id="ARBA00004651"/>
    </source>
</evidence>
<dbReference type="NCBIfam" id="TIGR01525">
    <property type="entry name" value="ATPase-IB_hvy"/>
    <property type="match status" value="1"/>
</dbReference>
<protein>
    <recommendedName>
        <fullName evidence="10">Cd(2+)-exporting ATPase</fullName>
        <ecNumber evidence="10">7.2.2.21</ecNumber>
    </recommendedName>
</protein>
<dbReference type="PRINTS" id="PR00119">
    <property type="entry name" value="CATATPASE"/>
</dbReference>
<keyword evidence="12" id="KW-0067">ATP-binding</keyword>
<dbReference type="InterPro" id="IPR018303">
    <property type="entry name" value="ATPase_P-typ_P_site"/>
</dbReference>
<dbReference type="SFLD" id="SFLDF00027">
    <property type="entry name" value="p-type_atpase"/>
    <property type="match status" value="1"/>
</dbReference>
<dbReference type="Pfam" id="PF00702">
    <property type="entry name" value="Hydrolase"/>
    <property type="match status" value="1"/>
</dbReference>
<keyword evidence="3" id="KW-0104">Cadmium</keyword>
<comment type="catalytic activity">
    <reaction evidence="11">
        <text>Cd(2+)(in) + ATP + H2O = Cd(2+)(out) + ADP + phosphate + H(+)</text>
        <dbReference type="Rhea" id="RHEA:12132"/>
        <dbReference type="ChEBI" id="CHEBI:15377"/>
        <dbReference type="ChEBI" id="CHEBI:15378"/>
        <dbReference type="ChEBI" id="CHEBI:30616"/>
        <dbReference type="ChEBI" id="CHEBI:43474"/>
        <dbReference type="ChEBI" id="CHEBI:48775"/>
        <dbReference type="ChEBI" id="CHEBI:456216"/>
        <dbReference type="EC" id="7.2.2.21"/>
    </reaction>
</comment>
<keyword evidence="7 12" id="KW-1133">Transmembrane helix</keyword>
<evidence type="ECO:0000259" key="14">
    <source>
        <dbReference type="Pfam" id="PF00122"/>
    </source>
</evidence>
<evidence type="ECO:0000313" key="16">
    <source>
        <dbReference type="Proteomes" id="UP000004846"/>
    </source>
</evidence>
<dbReference type="GO" id="GO:0046872">
    <property type="term" value="F:metal ion binding"/>
    <property type="evidence" value="ECO:0007669"/>
    <property type="project" value="UniProtKB-KW"/>
</dbReference>
<comment type="subcellular location">
    <subcellularLocation>
        <location evidence="1">Cell membrane</location>
        <topology evidence="1">Multi-pass membrane protein</topology>
    </subcellularLocation>
</comment>
<feature type="transmembrane region" description="Helical" evidence="12">
    <location>
        <begin position="12"/>
        <end position="31"/>
    </location>
</feature>
<dbReference type="PANTHER" id="PTHR48085:SF5">
    <property type="entry name" value="CADMIUM_ZINC-TRANSPORTING ATPASE HMA4-RELATED"/>
    <property type="match status" value="1"/>
</dbReference>
<feature type="transmembrane region" description="Helical" evidence="12">
    <location>
        <begin position="37"/>
        <end position="58"/>
    </location>
</feature>
<evidence type="ECO:0000256" key="11">
    <source>
        <dbReference type="ARBA" id="ARBA00049338"/>
    </source>
</evidence>
<comment type="similarity">
    <text evidence="2 12">Belongs to the cation transport ATPase (P-type) (TC 3.A.3) family. Type IB subfamily.</text>
</comment>
<dbReference type="PROSITE" id="PS00154">
    <property type="entry name" value="ATPASE_E1_E2"/>
    <property type="match status" value="1"/>
</dbReference>
<dbReference type="GO" id="GO:0005886">
    <property type="term" value="C:plasma membrane"/>
    <property type="evidence" value="ECO:0007669"/>
    <property type="project" value="UniProtKB-SubCell"/>
</dbReference>
<keyword evidence="8" id="KW-0406">Ion transport</keyword>
<keyword evidence="5 12" id="KW-0479">Metal-binding</keyword>
<dbReference type="EMBL" id="AEBR01000102">
    <property type="protein sequence ID" value="EFM81614.1"/>
    <property type="molecule type" value="Genomic_DNA"/>
</dbReference>
<name>A0A125W2U4_ENTFL</name>
<dbReference type="InterPro" id="IPR001757">
    <property type="entry name" value="P_typ_ATPase"/>
</dbReference>
<evidence type="ECO:0000256" key="12">
    <source>
        <dbReference type="RuleBase" id="RU362081"/>
    </source>
</evidence>
<gene>
    <name evidence="15" type="primary">cadA</name>
    <name evidence="15" type="ORF">HMPREF9498_02756</name>
</gene>
<keyword evidence="8" id="KW-0813">Transport</keyword>
<dbReference type="CDD" id="cd07544">
    <property type="entry name" value="P-type_ATPase_HM"/>
    <property type="match status" value="1"/>
</dbReference>
<dbReference type="SFLD" id="SFLDS00003">
    <property type="entry name" value="Haloacid_Dehalogenase"/>
    <property type="match status" value="1"/>
</dbReference>
<reference evidence="15 16" key="1">
    <citation type="submission" date="2010-07" db="EMBL/GenBank/DDBJ databases">
        <authorList>
            <person name="Sid Ahmed O."/>
        </authorList>
    </citation>
    <scope>NUCLEOTIDE SEQUENCE [LARGE SCALE GENOMIC DNA]</scope>
    <source>
        <strain evidence="15 16">TX4248</strain>
    </source>
</reference>
<comment type="caution">
    <text evidence="15">The sequence shown here is derived from an EMBL/GenBank/DDBJ whole genome shotgun (WGS) entry which is preliminary data.</text>
</comment>
<evidence type="ECO:0000313" key="15">
    <source>
        <dbReference type="EMBL" id="EFM81614.1"/>
    </source>
</evidence>
<evidence type="ECO:0000256" key="8">
    <source>
        <dbReference type="ARBA" id="ARBA00023065"/>
    </source>
</evidence>
<feature type="transmembrane region" description="Helical" evidence="12">
    <location>
        <begin position="562"/>
        <end position="585"/>
    </location>
</feature>
<feature type="transmembrane region" description="Helical" evidence="12">
    <location>
        <begin position="235"/>
        <end position="253"/>
    </location>
</feature>
<dbReference type="InterPro" id="IPR023299">
    <property type="entry name" value="ATPase_P-typ_cyto_dom_N"/>
</dbReference>
<dbReference type="InterPro" id="IPR044492">
    <property type="entry name" value="P_typ_ATPase_HD_dom"/>
</dbReference>
<dbReference type="GO" id="GO:0005524">
    <property type="term" value="F:ATP binding"/>
    <property type="evidence" value="ECO:0007669"/>
    <property type="project" value="UniProtKB-UniRule"/>
</dbReference>
<evidence type="ECO:0000256" key="7">
    <source>
        <dbReference type="ARBA" id="ARBA00022989"/>
    </source>
</evidence>
<dbReference type="FunFam" id="2.70.150.10:FF:000002">
    <property type="entry name" value="Copper-transporting ATPase 1, putative"/>
    <property type="match status" value="1"/>
</dbReference>
<dbReference type="Pfam" id="PF00122">
    <property type="entry name" value="E1-E2_ATPase"/>
    <property type="match status" value="1"/>
</dbReference>
<keyword evidence="12" id="KW-1003">Cell membrane</keyword>
<evidence type="ECO:0000256" key="5">
    <source>
        <dbReference type="ARBA" id="ARBA00022723"/>
    </source>
</evidence>
<feature type="domain" description="P-type ATPase A" evidence="14">
    <location>
        <begin position="120"/>
        <end position="219"/>
    </location>
</feature>
<evidence type="ECO:0000256" key="9">
    <source>
        <dbReference type="ARBA" id="ARBA00023136"/>
    </source>
</evidence>
<dbReference type="InterPro" id="IPR023298">
    <property type="entry name" value="ATPase_P-typ_TM_dom_sf"/>
</dbReference>
<feature type="transmembrane region" description="Helical" evidence="12">
    <location>
        <begin position="70"/>
        <end position="95"/>
    </location>
</feature>
<feature type="region of interest" description="Disordered" evidence="13">
    <location>
        <begin position="164"/>
        <end position="190"/>
    </location>
</feature>
<keyword evidence="9 12" id="KW-0472">Membrane</keyword>
<dbReference type="NCBIfam" id="TIGR01512">
    <property type="entry name" value="ATPase-IB2_Cd"/>
    <property type="match status" value="1"/>
</dbReference>
<accession>A0A125W2U4</accession>
<dbReference type="Gene3D" id="3.40.1110.10">
    <property type="entry name" value="Calcium-transporting ATPase, cytoplasmic domain N"/>
    <property type="match status" value="1"/>
</dbReference>
<dbReference type="InterPro" id="IPR023214">
    <property type="entry name" value="HAD_sf"/>
</dbReference>
<feature type="compositionally biased region" description="Polar residues" evidence="13">
    <location>
        <begin position="164"/>
        <end position="174"/>
    </location>
</feature>
<organism evidence="15 16">
    <name type="scientific">Enterococcus faecalis TX4248</name>
    <dbReference type="NCBI Taxonomy" id="749495"/>
    <lineage>
        <taxon>Bacteria</taxon>
        <taxon>Bacillati</taxon>
        <taxon>Bacillota</taxon>
        <taxon>Bacilli</taxon>
        <taxon>Lactobacillales</taxon>
        <taxon>Enterococcaceae</taxon>
        <taxon>Enterococcus</taxon>
    </lineage>
</organism>
<evidence type="ECO:0000256" key="2">
    <source>
        <dbReference type="ARBA" id="ARBA00006024"/>
    </source>
</evidence>
<evidence type="ECO:0000256" key="4">
    <source>
        <dbReference type="ARBA" id="ARBA00022692"/>
    </source>
</evidence>
<evidence type="ECO:0000256" key="3">
    <source>
        <dbReference type="ARBA" id="ARBA00022539"/>
    </source>
</evidence>
<evidence type="ECO:0000256" key="6">
    <source>
        <dbReference type="ARBA" id="ARBA00022967"/>
    </source>
</evidence>
<dbReference type="SUPFAM" id="SSF56784">
    <property type="entry name" value="HAD-like"/>
    <property type="match status" value="1"/>
</dbReference>
<dbReference type="InterPro" id="IPR008250">
    <property type="entry name" value="ATPase_P-typ_transduc_dom_A_sf"/>
</dbReference>
<dbReference type="InterPro" id="IPR059000">
    <property type="entry name" value="ATPase_P-type_domA"/>
</dbReference>
<dbReference type="SUPFAM" id="SSF81653">
    <property type="entry name" value="Calcium ATPase, transduction domain A"/>
    <property type="match status" value="1"/>
</dbReference>
<dbReference type="AlphaFoldDB" id="A0A125W2U4"/>
<keyword evidence="15" id="KW-0378">Hydrolase</keyword>
<dbReference type="InterPro" id="IPR051014">
    <property type="entry name" value="Cation_Transport_ATPase_IB"/>
</dbReference>
<keyword evidence="4 12" id="KW-0812">Transmembrane</keyword>
<dbReference type="InterPro" id="IPR036412">
    <property type="entry name" value="HAD-like_sf"/>
</dbReference>
<keyword evidence="12" id="KW-0547">Nucleotide-binding</keyword>
<dbReference type="SFLD" id="SFLDG00002">
    <property type="entry name" value="C1.7:_P-type_atpase_like"/>
    <property type="match status" value="1"/>
</dbReference>
<evidence type="ECO:0000256" key="13">
    <source>
        <dbReference type="SAM" id="MobiDB-lite"/>
    </source>
</evidence>
<keyword evidence="6" id="KW-1278">Translocase</keyword>
<dbReference type="Gene3D" id="3.40.50.1000">
    <property type="entry name" value="HAD superfamily/HAD-like"/>
    <property type="match status" value="1"/>
</dbReference>
<dbReference type="GO" id="GO:0008551">
    <property type="term" value="F:P-type cadmium transporter activity"/>
    <property type="evidence" value="ECO:0007669"/>
    <property type="project" value="UniProtKB-EC"/>
</dbReference>
<dbReference type="SUPFAM" id="SSF81665">
    <property type="entry name" value="Calcium ATPase, transmembrane domain M"/>
    <property type="match status" value="1"/>
</dbReference>
<proteinExistence type="inferred from homology"/>
<dbReference type="PRINTS" id="PR00120">
    <property type="entry name" value="HATPASE"/>
</dbReference>
<dbReference type="Proteomes" id="UP000004846">
    <property type="component" value="Unassembled WGS sequence"/>
</dbReference>
<dbReference type="Gene3D" id="2.70.150.10">
    <property type="entry name" value="Calcium-transporting ATPase, cytoplasmic transduction domain A"/>
    <property type="match status" value="1"/>
</dbReference>
<dbReference type="NCBIfam" id="TIGR01494">
    <property type="entry name" value="ATPase_P-type"/>
    <property type="match status" value="1"/>
</dbReference>
<dbReference type="HOGENOM" id="CLU_001771_6_3_9"/>
<dbReference type="PANTHER" id="PTHR48085">
    <property type="entry name" value="CADMIUM/ZINC-TRANSPORTING ATPASE HMA2-RELATED"/>
    <property type="match status" value="1"/>
</dbReference>